<gene>
    <name evidence="4" type="ORF">NBH00_11305</name>
</gene>
<name>A0ABY5DYY5_9ACTN</name>
<protein>
    <submittedName>
        <fullName evidence="4">TetR/AcrR family transcriptional regulator</fullName>
    </submittedName>
</protein>
<evidence type="ECO:0000256" key="1">
    <source>
        <dbReference type="ARBA" id="ARBA00023125"/>
    </source>
</evidence>
<reference evidence="4 5" key="1">
    <citation type="submission" date="2022-06" db="EMBL/GenBank/DDBJ databases">
        <title>Paraconexibacter antarcticus.</title>
        <authorList>
            <person name="Kim C.S."/>
        </authorList>
    </citation>
    <scope>NUCLEOTIDE SEQUENCE [LARGE SCALE GENOMIC DNA]</scope>
    <source>
        <strain evidence="4 5">02-257</strain>
    </source>
</reference>
<dbReference type="Proteomes" id="UP001056035">
    <property type="component" value="Chromosome"/>
</dbReference>
<dbReference type="SUPFAM" id="SSF46689">
    <property type="entry name" value="Homeodomain-like"/>
    <property type="match status" value="1"/>
</dbReference>
<dbReference type="InterPro" id="IPR050109">
    <property type="entry name" value="HTH-type_TetR-like_transc_reg"/>
</dbReference>
<feature type="DNA-binding region" description="H-T-H motif" evidence="2">
    <location>
        <begin position="45"/>
        <end position="64"/>
    </location>
</feature>
<evidence type="ECO:0000259" key="3">
    <source>
        <dbReference type="PROSITE" id="PS50977"/>
    </source>
</evidence>
<dbReference type="PROSITE" id="PS50977">
    <property type="entry name" value="HTH_TETR_2"/>
    <property type="match status" value="1"/>
</dbReference>
<accession>A0ABY5DYY5</accession>
<sequence length="215" mass="23619">MIGDTETTVPQPRRPTRAQQRIATRTALLDATRDCLVEDGWGGLSTRNIAERAGVAQSTLMHHFETREALLIEAVTHLASRLADDALEQIDLAALRSPDQRAAGLDQAWRELSSPPALAAAQLWAAAWSEPELAATLRELEQRLSGIFVNTAVVLFPEFADDPRFLAFLDIAISLFRGLVMAIPVSGRDQVDARWRAMRPILLESAAQFLGEEPA</sequence>
<dbReference type="PRINTS" id="PR00455">
    <property type="entry name" value="HTHTETR"/>
</dbReference>
<dbReference type="PANTHER" id="PTHR30055:SF226">
    <property type="entry name" value="HTH-TYPE TRANSCRIPTIONAL REGULATOR PKSA"/>
    <property type="match status" value="1"/>
</dbReference>
<evidence type="ECO:0000313" key="5">
    <source>
        <dbReference type="Proteomes" id="UP001056035"/>
    </source>
</evidence>
<dbReference type="PANTHER" id="PTHR30055">
    <property type="entry name" value="HTH-TYPE TRANSCRIPTIONAL REGULATOR RUTR"/>
    <property type="match status" value="1"/>
</dbReference>
<dbReference type="RefSeq" id="WP_254573432.1">
    <property type="nucleotide sequence ID" value="NZ_CP098502.1"/>
</dbReference>
<organism evidence="4 5">
    <name type="scientific">Paraconexibacter antarcticus</name>
    <dbReference type="NCBI Taxonomy" id="2949664"/>
    <lineage>
        <taxon>Bacteria</taxon>
        <taxon>Bacillati</taxon>
        <taxon>Actinomycetota</taxon>
        <taxon>Thermoleophilia</taxon>
        <taxon>Solirubrobacterales</taxon>
        <taxon>Paraconexibacteraceae</taxon>
        <taxon>Paraconexibacter</taxon>
    </lineage>
</organism>
<keyword evidence="5" id="KW-1185">Reference proteome</keyword>
<dbReference type="InterPro" id="IPR001647">
    <property type="entry name" value="HTH_TetR"/>
</dbReference>
<feature type="domain" description="HTH tetR-type" evidence="3">
    <location>
        <begin position="22"/>
        <end position="82"/>
    </location>
</feature>
<keyword evidence="1 2" id="KW-0238">DNA-binding</keyword>
<dbReference type="EMBL" id="CP098502">
    <property type="protein sequence ID" value="UTI66769.1"/>
    <property type="molecule type" value="Genomic_DNA"/>
</dbReference>
<evidence type="ECO:0000256" key="2">
    <source>
        <dbReference type="PROSITE-ProRule" id="PRU00335"/>
    </source>
</evidence>
<evidence type="ECO:0000313" key="4">
    <source>
        <dbReference type="EMBL" id="UTI66769.1"/>
    </source>
</evidence>
<dbReference type="Gene3D" id="1.10.357.10">
    <property type="entry name" value="Tetracycline Repressor, domain 2"/>
    <property type="match status" value="1"/>
</dbReference>
<dbReference type="Pfam" id="PF00440">
    <property type="entry name" value="TetR_N"/>
    <property type="match status" value="1"/>
</dbReference>
<proteinExistence type="predicted"/>
<dbReference type="InterPro" id="IPR009057">
    <property type="entry name" value="Homeodomain-like_sf"/>
</dbReference>